<dbReference type="EMBL" id="LFXA01000004">
    <property type="protein sequence ID" value="KNB52879.1"/>
    <property type="molecule type" value="Genomic_DNA"/>
</dbReference>
<dbReference type="AlphaFoldDB" id="A0A0K9XHK4"/>
<dbReference type="Pfam" id="PF13148">
    <property type="entry name" value="DUF3987"/>
    <property type="match status" value="1"/>
</dbReference>
<name>A0A0K9XHK4_9ACTN</name>
<dbReference type="RefSeq" id="WP_049715642.1">
    <property type="nucleotide sequence ID" value="NZ_LFXA01000004.1"/>
</dbReference>
<dbReference type="InterPro" id="IPR025048">
    <property type="entry name" value="DUF3987"/>
</dbReference>
<evidence type="ECO:0000313" key="2">
    <source>
        <dbReference type="EMBL" id="KNB52879.1"/>
    </source>
</evidence>
<reference evidence="3" key="1">
    <citation type="submission" date="2015-07" db="EMBL/GenBank/DDBJ databases">
        <title>Draft genome sequence of Streptomyces sp. CMAA 1322, a bacterium isolated from Caatinga biome, from dry forest semiarid of Brazil.</title>
        <authorList>
            <person name="Santos S.N."/>
            <person name="Gacesa R."/>
            <person name="Taketani R.G."/>
            <person name="Long P.F."/>
            <person name="Melo I.S."/>
        </authorList>
    </citation>
    <scope>NUCLEOTIDE SEQUENCE [LARGE SCALE GENOMIC DNA]</scope>
    <source>
        <strain evidence="3">CMAA 1322</strain>
    </source>
</reference>
<dbReference type="STRING" id="1678637.AC230_09615"/>
<feature type="region of interest" description="Disordered" evidence="1">
    <location>
        <begin position="170"/>
        <end position="210"/>
    </location>
</feature>
<feature type="compositionally biased region" description="Polar residues" evidence="1">
    <location>
        <begin position="175"/>
        <end position="187"/>
    </location>
</feature>
<organism evidence="2 3">
    <name type="scientific">Streptomyces caatingaensis</name>
    <dbReference type="NCBI Taxonomy" id="1678637"/>
    <lineage>
        <taxon>Bacteria</taxon>
        <taxon>Bacillati</taxon>
        <taxon>Actinomycetota</taxon>
        <taxon>Actinomycetes</taxon>
        <taxon>Kitasatosporales</taxon>
        <taxon>Streptomycetaceae</taxon>
        <taxon>Streptomyces</taxon>
    </lineage>
</organism>
<dbReference type="Proteomes" id="UP000037288">
    <property type="component" value="Unassembled WGS sequence"/>
</dbReference>
<evidence type="ECO:0000256" key="1">
    <source>
        <dbReference type="SAM" id="MobiDB-lite"/>
    </source>
</evidence>
<accession>A0A0K9XHK4</accession>
<gene>
    <name evidence="2" type="ORF">AC230_09615</name>
</gene>
<proteinExistence type="predicted"/>
<dbReference type="OrthoDB" id="6272730at2"/>
<comment type="caution">
    <text evidence="2">The sequence shown here is derived from an EMBL/GenBank/DDBJ whole genome shotgun (WGS) entry which is preliminary data.</text>
</comment>
<keyword evidence="3" id="KW-1185">Reference proteome</keyword>
<dbReference type="PATRIC" id="fig|1678637.3.peg.2076"/>
<sequence>MARAVRHGQRTGLVTLAEDAYDTADIIRRDLLTKARESEGLKAFAARCNEQVRRIAALYALFDLRSQITVEDLEAAAALVTYAMDSVLDIVGDTGADKPKRQPLSLVEKVRARIAMHGGKATSSQVLPFVNASAAEVKALPGIAVTTEKKGNGGRPAVVFTLADDEPQCHADAQPASTQSDNQQSATVLRMDAYRPAPQPDPEPRPVKRSALLEENPFLALL</sequence>
<evidence type="ECO:0000313" key="3">
    <source>
        <dbReference type="Proteomes" id="UP000037288"/>
    </source>
</evidence>
<protein>
    <submittedName>
        <fullName evidence="2">Uncharacterized protein</fullName>
    </submittedName>
</protein>